<accession>A0A5B8L1T2</accession>
<protein>
    <recommendedName>
        <fullName evidence="4">DUF541 domain-containing protein</fullName>
    </recommendedName>
</protein>
<feature type="chain" id="PRO_5022781763" description="DUF541 domain-containing protein" evidence="1">
    <location>
        <begin position="25"/>
        <end position="155"/>
    </location>
</feature>
<dbReference type="EMBL" id="CP042301">
    <property type="protein sequence ID" value="QDZ01650.1"/>
    <property type="molecule type" value="Genomic_DNA"/>
</dbReference>
<feature type="signal peptide" evidence="1">
    <location>
        <begin position="1"/>
        <end position="24"/>
    </location>
</feature>
<dbReference type="OrthoDB" id="8277777at2"/>
<keyword evidence="3" id="KW-1185">Reference proteome</keyword>
<dbReference type="AlphaFoldDB" id="A0A5B8L1T2"/>
<dbReference type="Proteomes" id="UP000321389">
    <property type="component" value="Chromosome"/>
</dbReference>
<dbReference type="RefSeq" id="WP_146300291.1">
    <property type="nucleotide sequence ID" value="NZ_CP042301.2"/>
</dbReference>
<gene>
    <name evidence="2" type="ORF">FQ775_15435</name>
</gene>
<sequence length="155" mass="14830">MNKFLSTASSALVATALLAAPAYAQVGGGVTGGVGADLGADVGIGGAGVGVDVGTTASTAANVGIDEAVSSLGSVTGKLQGLSRITAVKMVKVDASADADAQSKLEGRAAEIAALRSAISSHAELDAALKANNVDVSTVVGADVAADGSLTLYTL</sequence>
<evidence type="ECO:0000256" key="1">
    <source>
        <dbReference type="SAM" id="SignalP"/>
    </source>
</evidence>
<organism evidence="2 3">
    <name type="scientific">Nitratireductor mangrovi</name>
    <dbReference type="NCBI Taxonomy" id="2599600"/>
    <lineage>
        <taxon>Bacteria</taxon>
        <taxon>Pseudomonadati</taxon>
        <taxon>Pseudomonadota</taxon>
        <taxon>Alphaproteobacteria</taxon>
        <taxon>Hyphomicrobiales</taxon>
        <taxon>Phyllobacteriaceae</taxon>
        <taxon>Nitratireductor</taxon>
    </lineage>
</organism>
<name>A0A5B8L1T2_9HYPH</name>
<evidence type="ECO:0000313" key="2">
    <source>
        <dbReference type="EMBL" id="QDZ01650.1"/>
    </source>
</evidence>
<keyword evidence="1" id="KW-0732">Signal</keyword>
<dbReference type="KEGG" id="niy:FQ775_15435"/>
<reference evidence="2" key="1">
    <citation type="submission" date="2020-04" db="EMBL/GenBank/DDBJ databases">
        <title>Nitratireductor sp. nov. isolated from mangrove soil.</title>
        <authorList>
            <person name="Ye Y."/>
        </authorList>
    </citation>
    <scope>NUCLEOTIDE SEQUENCE</scope>
    <source>
        <strain evidence="2">SY7</strain>
    </source>
</reference>
<evidence type="ECO:0008006" key="4">
    <source>
        <dbReference type="Google" id="ProtNLM"/>
    </source>
</evidence>
<evidence type="ECO:0000313" key="3">
    <source>
        <dbReference type="Proteomes" id="UP000321389"/>
    </source>
</evidence>
<proteinExistence type="predicted"/>